<dbReference type="KEGG" id="hne:HNE_1612"/>
<dbReference type="HOGENOM" id="CLU_3374170_0_0_5"/>
<sequence length="34" mass="3742">MQIAFHKSEAIGVRDINLHAPIKRAIQRSSSLGP</sequence>
<dbReference type="EMBL" id="CP000158">
    <property type="protein sequence ID" value="ABI78457.1"/>
    <property type="molecule type" value="Genomic_DNA"/>
</dbReference>
<reference evidence="1 2" key="1">
    <citation type="journal article" date="2006" name="J. Bacteriol.">
        <title>Comparative genomic evidence for a close relationship between the dimorphic prosthecate bacteria Hyphomonas neptunium and Caulobacter crescentus.</title>
        <authorList>
            <person name="Badger J.H."/>
            <person name="Hoover T.R."/>
            <person name="Brun Y.V."/>
            <person name="Weiner R.M."/>
            <person name="Laub M.T."/>
            <person name="Alexandre G."/>
            <person name="Mrazek J."/>
            <person name="Ren Q."/>
            <person name="Paulsen I.T."/>
            <person name="Nelson K.E."/>
            <person name="Khouri H.M."/>
            <person name="Radune D."/>
            <person name="Sosa J."/>
            <person name="Dodson R.J."/>
            <person name="Sullivan S.A."/>
            <person name="Rosovitz M.J."/>
            <person name="Madupu R."/>
            <person name="Brinkac L.M."/>
            <person name="Durkin A.S."/>
            <person name="Daugherty S.C."/>
            <person name="Kothari S.P."/>
            <person name="Giglio M.G."/>
            <person name="Zhou L."/>
            <person name="Haft D.H."/>
            <person name="Selengut J.D."/>
            <person name="Davidsen T.M."/>
            <person name="Yang Q."/>
            <person name="Zafar N."/>
            <person name="Ward N.L."/>
        </authorList>
    </citation>
    <scope>NUCLEOTIDE SEQUENCE [LARGE SCALE GENOMIC DNA]</scope>
    <source>
        <strain evidence="1 2">ATCC 15444</strain>
    </source>
</reference>
<accession>Q0C1S3</accession>
<evidence type="ECO:0000313" key="2">
    <source>
        <dbReference type="Proteomes" id="UP000001959"/>
    </source>
</evidence>
<name>Q0C1S3_HYPNA</name>
<evidence type="ECO:0000313" key="1">
    <source>
        <dbReference type="EMBL" id="ABI78457.1"/>
    </source>
</evidence>
<gene>
    <name evidence="1" type="ordered locus">HNE_1612</name>
</gene>
<protein>
    <submittedName>
        <fullName evidence="1">Uncharacterized protein</fullName>
    </submittedName>
</protein>
<proteinExistence type="predicted"/>
<keyword evidence="2" id="KW-1185">Reference proteome</keyword>
<organism evidence="1 2">
    <name type="scientific">Hyphomonas neptunium (strain ATCC 15444)</name>
    <dbReference type="NCBI Taxonomy" id="228405"/>
    <lineage>
        <taxon>Bacteria</taxon>
        <taxon>Pseudomonadati</taxon>
        <taxon>Pseudomonadota</taxon>
        <taxon>Alphaproteobacteria</taxon>
        <taxon>Hyphomonadales</taxon>
        <taxon>Hyphomonadaceae</taxon>
        <taxon>Hyphomonas</taxon>
    </lineage>
</organism>
<dbReference type="STRING" id="228405.HNE_1612"/>
<dbReference type="Proteomes" id="UP000001959">
    <property type="component" value="Chromosome"/>
</dbReference>
<dbReference type="AlphaFoldDB" id="Q0C1S3"/>